<dbReference type="AlphaFoldDB" id="A0A913X6L1"/>
<evidence type="ECO:0000256" key="1">
    <source>
        <dbReference type="SAM" id="MobiDB-lite"/>
    </source>
</evidence>
<organism evidence="2 3">
    <name type="scientific">Exaiptasia diaphana</name>
    <name type="common">Tropical sea anemone</name>
    <name type="synonym">Aiptasia pulchella</name>
    <dbReference type="NCBI Taxonomy" id="2652724"/>
    <lineage>
        <taxon>Eukaryota</taxon>
        <taxon>Metazoa</taxon>
        <taxon>Cnidaria</taxon>
        <taxon>Anthozoa</taxon>
        <taxon>Hexacorallia</taxon>
        <taxon>Actiniaria</taxon>
        <taxon>Aiptasiidae</taxon>
        <taxon>Exaiptasia</taxon>
    </lineage>
</organism>
<dbReference type="EnsemblMetazoa" id="XM_021044095.2">
    <property type="protein sequence ID" value="XP_020899754.1"/>
    <property type="gene ID" value="LOC110238422"/>
</dbReference>
<dbReference type="RefSeq" id="XP_020899754.1">
    <property type="nucleotide sequence ID" value="XM_021044095.2"/>
</dbReference>
<reference evidence="2" key="1">
    <citation type="submission" date="2022-11" db="UniProtKB">
        <authorList>
            <consortium name="EnsemblMetazoa"/>
        </authorList>
    </citation>
    <scope>IDENTIFICATION</scope>
</reference>
<dbReference type="KEGG" id="epa:110238422"/>
<dbReference type="SUPFAM" id="SSF48403">
    <property type="entry name" value="Ankyrin repeat"/>
    <property type="match status" value="1"/>
</dbReference>
<dbReference type="Gene3D" id="1.25.40.20">
    <property type="entry name" value="Ankyrin repeat-containing domain"/>
    <property type="match status" value="1"/>
</dbReference>
<accession>A0A913X6L1</accession>
<dbReference type="GeneID" id="110238422"/>
<evidence type="ECO:0000313" key="2">
    <source>
        <dbReference type="EnsemblMetazoa" id="XP_020899754.1"/>
    </source>
</evidence>
<dbReference type="OrthoDB" id="5980000at2759"/>
<proteinExistence type="predicted"/>
<dbReference type="InterPro" id="IPR036770">
    <property type="entry name" value="Ankyrin_rpt-contain_sf"/>
</dbReference>
<keyword evidence="3" id="KW-1185">Reference proteome</keyword>
<dbReference type="Proteomes" id="UP000887567">
    <property type="component" value="Unplaced"/>
</dbReference>
<protein>
    <submittedName>
        <fullName evidence="2">Uncharacterized protein</fullName>
    </submittedName>
</protein>
<sequence length="216" mass="24274">MIANGNLKKNRVIPVNLRQNIPPELTEDEQSLIAGTFPLRRRGQNGEPPRRTARVSRTSVTSAIESLGRAKIGFTRWRNAALEETNNERENSFVGLQRPRSRMKLGIPNKISIHRMNAAQLSDLDDLVEDSIDGVPGREMRKKTDEAVSSPSRALLYYFAKLASNSNEQEIIDLEFVGTLIQSGADVNITDRHGQSVMHEAARQWEVQVAKFLIDK</sequence>
<name>A0A913X6L1_EXADI</name>
<feature type="region of interest" description="Disordered" evidence="1">
    <location>
        <begin position="39"/>
        <end position="59"/>
    </location>
</feature>
<evidence type="ECO:0000313" key="3">
    <source>
        <dbReference type="Proteomes" id="UP000887567"/>
    </source>
</evidence>